<proteinExistence type="predicted"/>
<evidence type="ECO:0000313" key="3">
    <source>
        <dbReference type="EnsemblMetazoa" id="SCAU008652-PA"/>
    </source>
</evidence>
<dbReference type="GO" id="GO:0030036">
    <property type="term" value="P:actin cytoskeleton organization"/>
    <property type="evidence" value="ECO:0007669"/>
    <property type="project" value="TreeGrafter"/>
</dbReference>
<dbReference type="SUPFAM" id="SSF50729">
    <property type="entry name" value="PH domain-like"/>
    <property type="match status" value="1"/>
</dbReference>
<dbReference type="InterPro" id="IPR011993">
    <property type="entry name" value="PH-like_dom_sf"/>
</dbReference>
<evidence type="ECO:0000313" key="4">
    <source>
        <dbReference type="Proteomes" id="UP000095300"/>
    </source>
</evidence>
<evidence type="ECO:0000256" key="1">
    <source>
        <dbReference type="SAM" id="MobiDB-lite"/>
    </source>
</evidence>
<feature type="domain" description="PH" evidence="2">
    <location>
        <begin position="312"/>
        <end position="420"/>
    </location>
</feature>
<dbReference type="CDD" id="cd00821">
    <property type="entry name" value="PH"/>
    <property type="match status" value="1"/>
</dbReference>
<dbReference type="GO" id="GO:0005886">
    <property type="term" value="C:plasma membrane"/>
    <property type="evidence" value="ECO:0007669"/>
    <property type="project" value="TreeGrafter"/>
</dbReference>
<dbReference type="Proteomes" id="UP000095300">
    <property type="component" value="Unassembled WGS sequence"/>
</dbReference>
<dbReference type="Gene3D" id="2.30.29.30">
    <property type="entry name" value="Pleckstrin-homology domain (PH domain)/Phosphotyrosine-binding domain (PTB)"/>
    <property type="match status" value="1"/>
</dbReference>
<feature type="region of interest" description="Disordered" evidence="1">
    <location>
        <begin position="509"/>
        <end position="542"/>
    </location>
</feature>
<dbReference type="VEuPathDB" id="VectorBase:SCAU008652"/>
<dbReference type="Pfam" id="PF00169">
    <property type="entry name" value="PH"/>
    <property type="match status" value="1"/>
</dbReference>
<dbReference type="FunFam" id="2.30.29.30:FF:000280">
    <property type="entry name" value="Uncharacterized protein, isoform B"/>
    <property type="match status" value="2"/>
</dbReference>
<sequence>MNGSCGSNINTLNRDDSLERSILDPKKDVPWHQVWTHMKRLSHASKVNSTTTLCAQKTDITTTGKSIIFPDKTASLKDSLRAQQVFSRPDMQSLLAGRIPVASMTGPIKRGLLWQQRDRLFSRWKERYFVLTRDYLHCFKRASGSANERASDMGQFIFKVKLVDVEKVEWLNRRSYSAIGLLLGREGRVLLRCDEGLEDWFELLEECTITSKERRRALKIAQGPRSRASLAAPVSHASLQTNHFGLGGTYSSALDDWLLTNGSGMGGGRNQKLVTNSMCGYGGNNPFLFSDSVPDLSALNNENHNHVSGMSTNHSTPQKIPYSAASGNNSRYSKERYFVLTRDYLHCFKRASGSANERASDMGQFIFKVKLVDVEKVEWLNRRSYSAIGLLLGREGRVLLRCDEGLEDWFELLEECTITSKERRRALKIAQGPRSRASLAAPVSHASLQTNHFGLGGTYSSALDDWLLTNGSGMGGGRNQKLVTNSMCGYGGNNPFLFSDSVPDLSALNNENHNHVSGMSTNHSTPQKIPYSAASGNNSRYS</sequence>
<feature type="compositionally biased region" description="Polar residues" evidence="1">
    <location>
        <begin position="509"/>
        <end position="527"/>
    </location>
</feature>
<name>A0A1I8PJK4_STOCA</name>
<protein>
    <recommendedName>
        <fullName evidence="2">PH domain-containing protein</fullName>
    </recommendedName>
</protein>
<evidence type="ECO:0000259" key="2">
    <source>
        <dbReference type="SMART" id="SM00233"/>
    </source>
</evidence>
<dbReference type="EnsemblMetazoa" id="SCAU008652-RA">
    <property type="protein sequence ID" value="SCAU008652-PA"/>
    <property type="gene ID" value="SCAU008652"/>
</dbReference>
<reference evidence="3" key="1">
    <citation type="submission" date="2020-05" db="UniProtKB">
        <authorList>
            <consortium name="EnsemblMetazoa"/>
        </authorList>
    </citation>
    <scope>IDENTIFICATION</scope>
    <source>
        <strain evidence="3">USDA</strain>
    </source>
</reference>
<dbReference type="SMART" id="SM00233">
    <property type="entry name" value="PH"/>
    <property type="match status" value="2"/>
</dbReference>
<dbReference type="AlphaFoldDB" id="A0A1I8PJK4"/>
<dbReference type="InterPro" id="IPR037370">
    <property type="entry name" value="Pleckstrin"/>
</dbReference>
<dbReference type="InterPro" id="IPR001849">
    <property type="entry name" value="PH_domain"/>
</dbReference>
<feature type="domain" description="PH" evidence="2">
    <location>
        <begin position="107"/>
        <end position="211"/>
    </location>
</feature>
<accession>A0A1I8PJK4</accession>
<dbReference type="PANTHER" id="PTHR12092">
    <property type="entry name" value="PLECKSTRIN"/>
    <property type="match status" value="1"/>
</dbReference>
<dbReference type="PANTHER" id="PTHR12092:SF16">
    <property type="entry name" value="PH DOMAIN-CONTAINING PROTEIN"/>
    <property type="match status" value="1"/>
</dbReference>
<keyword evidence="4" id="KW-1185">Reference proteome</keyword>
<organism evidence="3 4">
    <name type="scientific">Stomoxys calcitrans</name>
    <name type="common">Stable fly</name>
    <name type="synonym">Conops calcitrans</name>
    <dbReference type="NCBI Taxonomy" id="35570"/>
    <lineage>
        <taxon>Eukaryota</taxon>
        <taxon>Metazoa</taxon>
        <taxon>Ecdysozoa</taxon>
        <taxon>Arthropoda</taxon>
        <taxon>Hexapoda</taxon>
        <taxon>Insecta</taxon>
        <taxon>Pterygota</taxon>
        <taxon>Neoptera</taxon>
        <taxon>Endopterygota</taxon>
        <taxon>Diptera</taxon>
        <taxon>Brachycera</taxon>
        <taxon>Muscomorpha</taxon>
        <taxon>Muscoidea</taxon>
        <taxon>Muscidae</taxon>
        <taxon>Stomoxys</taxon>
    </lineage>
</organism>